<evidence type="ECO:0000313" key="1">
    <source>
        <dbReference type="EMBL" id="QJA55562.1"/>
    </source>
</evidence>
<evidence type="ECO:0008006" key="2">
    <source>
        <dbReference type="Google" id="ProtNLM"/>
    </source>
</evidence>
<sequence>MVPVSIEPGSHALCDFADFRGRLPGHVRQLLDLASACSDNLEGDVRMMSALSIIAFERAVNTDGLDEADINQRLALAMRAVKDTSGIKCKLIELQDKVDEDFGLKPTGITIPVRGADQELIEHRRKVVWNDRDE</sequence>
<dbReference type="AlphaFoldDB" id="A0A6M3IGI9"/>
<protein>
    <recommendedName>
        <fullName evidence="2">Terminase</fullName>
    </recommendedName>
</protein>
<name>A0A6M3IGI9_9ZZZZ</name>
<reference evidence="1" key="1">
    <citation type="submission" date="2020-03" db="EMBL/GenBank/DDBJ databases">
        <title>The deep terrestrial virosphere.</title>
        <authorList>
            <person name="Holmfeldt K."/>
            <person name="Nilsson E."/>
            <person name="Simone D."/>
            <person name="Lopez-Fernandez M."/>
            <person name="Wu X."/>
            <person name="de Brujin I."/>
            <person name="Lundin D."/>
            <person name="Andersson A."/>
            <person name="Bertilsson S."/>
            <person name="Dopson M."/>
        </authorList>
    </citation>
    <scope>NUCLEOTIDE SEQUENCE</scope>
    <source>
        <strain evidence="1">MM415B02033</strain>
    </source>
</reference>
<proteinExistence type="predicted"/>
<organism evidence="1">
    <name type="scientific">viral metagenome</name>
    <dbReference type="NCBI Taxonomy" id="1070528"/>
    <lineage>
        <taxon>unclassified sequences</taxon>
        <taxon>metagenomes</taxon>
        <taxon>organismal metagenomes</taxon>
    </lineage>
</organism>
<gene>
    <name evidence="1" type="ORF">MM415B02033_0013</name>
</gene>
<dbReference type="EMBL" id="MT141166">
    <property type="protein sequence ID" value="QJA55562.1"/>
    <property type="molecule type" value="Genomic_DNA"/>
</dbReference>
<accession>A0A6M3IGI9</accession>